<protein>
    <recommendedName>
        <fullName evidence="3">C-type lectin domain-containing protein</fullName>
    </recommendedName>
</protein>
<dbReference type="PROSITE" id="PS50041">
    <property type="entry name" value="C_TYPE_LECTIN_2"/>
    <property type="match status" value="1"/>
</dbReference>
<dbReference type="Proteomes" id="UP000472263">
    <property type="component" value="Chromosome 16"/>
</dbReference>
<gene>
    <name evidence="4" type="primary">LOC115373700</name>
</gene>
<dbReference type="SUPFAM" id="SSF56436">
    <property type="entry name" value="C-type lectin-like"/>
    <property type="match status" value="1"/>
</dbReference>
<dbReference type="GeneTree" id="ENSGT01030000234575"/>
<keyword evidence="2" id="KW-0812">Transmembrane</keyword>
<dbReference type="Pfam" id="PF00059">
    <property type="entry name" value="Lectin_C"/>
    <property type="match status" value="1"/>
</dbReference>
<feature type="transmembrane region" description="Helical" evidence="2">
    <location>
        <begin position="34"/>
        <end position="57"/>
    </location>
</feature>
<comment type="subcellular location">
    <subcellularLocation>
        <location evidence="1">Cell membrane</location>
        <topology evidence="1">Single-pass type II membrane protein</topology>
    </subcellularLocation>
</comment>
<keyword evidence="2" id="KW-0472">Membrane</keyword>
<feature type="domain" description="C-type lectin" evidence="3">
    <location>
        <begin position="129"/>
        <end position="247"/>
    </location>
</feature>
<dbReference type="Gene3D" id="3.10.100.10">
    <property type="entry name" value="Mannose-Binding Protein A, subunit A"/>
    <property type="match status" value="1"/>
</dbReference>
<dbReference type="GO" id="GO:0005886">
    <property type="term" value="C:plasma membrane"/>
    <property type="evidence" value="ECO:0007669"/>
    <property type="project" value="UniProtKB-SubCell"/>
</dbReference>
<reference evidence="4" key="2">
    <citation type="submission" date="2025-08" db="UniProtKB">
        <authorList>
            <consortium name="Ensembl"/>
        </authorList>
    </citation>
    <scope>IDENTIFICATION</scope>
</reference>
<evidence type="ECO:0000313" key="5">
    <source>
        <dbReference type="Proteomes" id="UP000472263"/>
    </source>
</evidence>
<evidence type="ECO:0000256" key="1">
    <source>
        <dbReference type="ARBA" id="ARBA00004401"/>
    </source>
</evidence>
<evidence type="ECO:0000259" key="3">
    <source>
        <dbReference type="PROSITE" id="PS50041"/>
    </source>
</evidence>
<dbReference type="PANTHER" id="PTHR45710:SF26">
    <property type="entry name" value="RH26557P"/>
    <property type="match status" value="1"/>
</dbReference>
<accession>A0A667WRQ8</accession>
<dbReference type="PANTHER" id="PTHR45710">
    <property type="entry name" value="C-TYPE LECTIN DOMAIN-CONTAINING PROTEIN 180"/>
    <property type="match status" value="1"/>
</dbReference>
<dbReference type="InterPro" id="IPR001304">
    <property type="entry name" value="C-type_lectin-like"/>
</dbReference>
<organism evidence="4 5">
    <name type="scientific">Myripristis murdjan</name>
    <name type="common">pinecone soldierfish</name>
    <dbReference type="NCBI Taxonomy" id="586833"/>
    <lineage>
        <taxon>Eukaryota</taxon>
        <taxon>Metazoa</taxon>
        <taxon>Chordata</taxon>
        <taxon>Craniata</taxon>
        <taxon>Vertebrata</taxon>
        <taxon>Euteleostomi</taxon>
        <taxon>Actinopterygii</taxon>
        <taxon>Neopterygii</taxon>
        <taxon>Teleostei</taxon>
        <taxon>Neoteleostei</taxon>
        <taxon>Acanthomorphata</taxon>
        <taxon>Holocentriformes</taxon>
        <taxon>Holocentridae</taxon>
        <taxon>Myripristis</taxon>
    </lineage>
</organism>
<sequence length="254" mass="29524">MEEELNYASVNFKYNGASTQENRKTAPSSTPLQVAAACLGILCVVLISVIVLLTVYYKSSRMHYNNLTAQNQQLWAEKTSLERQTKELTRERDALNWTVGIILEYDNFSVNSYCSQKVCKPCLEGWELFQSSCYFFTKQNFSSLWKNWTESQQHCREYKAHLVVIGSEEEQEFISNHSTWYHDDLHGYWTGFSKMDGEWRWVDGSSTNVTYWMSAKLGSCMLTVPQKNLLDNWDKVGCDMKNRWICETKALIKS</sequence>
<dbReference type="InParanoid" id="A0A667WRQ8"/>
<dbReference type="InterPro" id="IPR050828">
    <property type="entry name" value="C-type_lectin/matrix_domain"/>
</dbReference>
<evidence type="ECO:0000256" key="2">
    <source>
        <dbReference type="SAM" id="Phobius"/>
    </source>
</evidence>
<reference evidence="4" key="1">
    <citation type="submission" date="2019-06" db="EMBL/GenBank/DDBJ databases">
        <authorList>
            <consortium name="Wellcome Sanger Institute Data Sharing"/>
        </authorList>
    </citation>
    <scope>NUCLEOTIDE SEQUENCE [LARGE SCALE GENOMIC DNA]</scope>
</reference>
<proteinExistence type="predicted"/>
<dbReference type="Ensembl" id="ENSMMDT00005005125.1">
    <property type="protein sequence ID" value="ENSMMDP00005004987.1"/>
    <property type="gene ID" value="ENSMMDG00005002766.1"/>
</dbReference>
<keyword evidence="5" id="KW-1185">Reference proteome</keyword>
<dbReference type="InterPro" id="IPR016187">
    <property type="entry name" value="CTDL_fold"/>
</dbReference>
<keyword evidence="2" id="KW-1133">Transmembrane helix</keyword>
<dbReference type="SMART" id="SM00034">
    <property type="entry name" value="CLECT"/>
    <property type="match status" value="1"/>
</dbReference>
<name>A0A667WRQ8_9TELE</name>
<dbReference type="AlphaFoldDB" id="A0A667WRQ8"/>
<evidence type="ECO:0000313" key="4">
    <source>
        <dbReference type="Ensembl" id="ENSMMDP00005004987.1"/>
    </source>
</evidence>
<reference evidence="4" key="3">
    <citation type="submission" date="2025-09" db="UniProtKB">
        <authorList>
            <consortium name="Ensembl"/>
        </authorList>
    </citation>
    <scope>IDENTIFICATION</scope>
</reference>
<dbReference type="InterPro" id="IPR016186">
    <property type="entry name" value="C-type_lectin-like/link_sf"/>
</dbReference>